<evidence type="ECO:0000313" key="2">
    <source>
        <dbReference type="EnsemblPlants" id="PGSC0003DMT400093965"/>
    </source>
</evidence>
<accession>M1DT33</accession>
<keyword evidence="3" id="KW-1185">Reference proteome</keyword>
<proteinExistence type="predicted"/>
<evidence type="ECO:0000313" key="3">
    <source>
        <dbReference type="Proteomes" id="UP000011115"/>
    </source>
</evidence>
<dbReference type="InParanoid" id="M1DT33"/>
<dbReference type="Gramene" id="PGSC0003DMT400093965">
    <property type="protein sequence ID" value="PGSC0003DMT400093965"/>
    <property type="gene ID" value="PGSC0003DMG400043536"/>
</dbReference>
<feature type="compositionally biased region" description="Basic and acidic residues" evidence="1">
    <location>
        <begin position="48"/>
        <end position="68"/>
    </location>
</feature>
<dbReference type="HOGENOM" id="CLU_029307_1_3_1"/>
<dbReference type="PANTHER" id="PTHR33180:SF31">
    <property type="entry name" value="POLYPROTEIN PROTEIN"/>
    <property type="match status" value="1"/>
</dbReference>
<dbReference type="EnsemblPlants" id="PGSC0003DMT400093965">
    <property type="protein sequence ID" value="PGSC0003DMT400093965"/>
    <property type="gene ID" value="PGSC0003DMG400043536"/>
</dbReference>
<dbReference type="Proteomes" id="UP000011115">
    <property type="component" value="Unassembled WGS sequence"/>
</dbReference>
<evidence type="ECO:0008006" key="4">
    <source>
        <dbReference type="Google" id="ProtNLM"/>
    </source>
</evidence>
<dbReference type="PANTHER" id="PTHR33180">
    <property type="entry name" value="PHOTOSYSTEM II CP43 REACTION CENTER PROTEIN"/>
    <property type="match status" value="1"/>
</dbReference>
<name>M1DT33_SOLTU</name>
<reference evidence="2" key="2">
    <citation type="submission" date="2015-06" db="UniProtKB">
        <authorList>
            <consortium name="EnsemblPlants"/>
        </authorList>
    </citation>
    <scope>IDENTIFICATION</scope>
    <source>
        <strain evidence="2">DM1-3 516 R44</strain>
    </source>
</reference>
<dbReference type="AlphaFoldDB" id="M1DT33"/>
<dbReference type="PaxDb" id="4113-PGSC0003DMT400093965"/>
<sequence length="157" mass="17941">MYLKSADMARTNLDMPPRRRTRGIVINERAANPPKKEKTTPPNGGNDKGNRPISEDPEHNSDRERESVDSQAKLSEPDDDQPLQSRPRGPYIPTWVHKFYFAYDDLVPQGRKKARAFRPVKSIMARGREVGFNNDYINNVLDRATGFEHEYKGLATS</sequence>
<reference evidence="3" key="1">
    <citation type="journal article" date="2011" name="Nature">
        <title>Genome sequence and analysis of the tuber crop potato.</title>
        <authorList>
            <consortium name="The Potato Genome Sequencing Consortium"/>
        </authorList>
    </citation>
    <scope>NUCLEOTIDE SEQUENCE [LARGE SCALE GENOMIC DNA]</scope>
    <source>
        <strain evidence="3">cv. DM1-3 516 R44</strain>
    </source>
</reference>
<organism evidence="2 3">
    <name type="scientific">Solanum tuberosum</name>
    <name type="common">Potato</name>
    <dbReference type="NCBI Taxonomy" id="4113"/>
    <lineage>
        <taxon>Eukaryota</taxon>
        <taxon>Viridiplantae</taxon>
        <taxon>Streptophyta</taxon>
        <taxon>Embryophyta</taxon>
        <taxon>Tracheophyta</taxon>
        <taxon>Spermatophyta</taxon>
        <taxon>Magnoliopsida</taxon>
        <taxon>eudicotyledons</taxon>
        <taxon>Gunneridae</taxon>
        <taxon>Pentapetalae</taxon>
        <taxon>asterids</taxon>
        <taxon>lamiids</taxon>
        <taxon>Solanales</taxon>
        <taxon>Solanaceae</taxon>
        <taxon>Solanoideae</taxon>
        <taxon>Solaneae</taxon>
        <taxon>Solanum</taxon>
    </lineage>
</organism>
<feature type="region of interest" description="Disordered" evidence="1">
    <location>
        <begin position="1"/>
        <end position="89"/>
    </location>
</feature>
<evidence type="ECO:0000256" key="1">
    <source>
        <dbReference type="SAM" id="MobiDB-lite"/>
    </source>
</evidence>
<protein>
    <recommendedName>
        <fullName evidence="4">Integrase core domain containing protein</fullName>
    </recommendedName>
</protein>